<evidence type="ECO:0000313" key="17">
    <source>
        <dbReference type="EMBL" id="NXH22824.1"/>
    </source>
</evidence>
<feature type="transmembrane region" description="Helical" evidence="11">
    <location>
        <begin position="431"/>
        <end position="450"/>
    </location>
</feature>
<feature type="region of interest" description="Disordered" evidence="10">
    <location>
        <begin position="149"/>
        <end position="180"/>
    </location>
</feature>
<keyword evidence="6 11" id="KW-1133">Transmembrane helix</keyword>
<keyword evidence="8 11" id="KW-0472">Membrane</keyword>
<evidence type="ECO:0000256" key="4">
    <source>
        <dbReference type="ARBA" id="ARBA00022475"/>
    </source>
</evidence>
<dbReference type="InterPro" id="IPR027272">
    <property type="entry name" value="Piezo"/>
</dbReference>
<feature type="domain" description="Piezo THU9 and anchor" evidence="16">
    <location>
        <begin position="1933"/>
        <end position="2170"/>
    </location>
</feature>
<evidence type="ECO:0000259" key="16">
    <source>
        <dbReference type="Pfam" id="PF24874"/>
    </source>
</evidence>
<feature type="transmembrane region" description="Helical" evidence="11">
    <location>
        <begin position="571"/>
        <end position="591"/>
    </location>
</feature>
<evidence type="ECO:0000259" key="13">
    <source>
        <dbReference type="Pfam" id="PF15917"/>
    </source>
</evidence>
<feature type="transmembrane region" description="Helical" evidence="11">
    <location>
        <begin position="1678"/>
        <end position="1699"/>
    </location>
</feature>
<feature type="transmembrane region" description="Helical" evidence="11">
    <location>
        <begin position="675"/>
        <end position="696"/>
    </location>
</feature>
<comment type="similarity">
    <text evidence="2">Belongs to the PIEZO (TC 1.A.75) family.</text>
</comment>
<dbReference type="OrthoDB" id="303066at2759"/>
<evidence type="ECO:0000256" key="9">
    <source>
        <dbReference type="ARBA" id="ARBA00023303"/>
    </source>
</evidence>
<feature type="transmembrane region" description="Helical" evidence="11">
    <location>
        <begin position="1978"/>
        <end position="1997"/>
    </location>
</feature>
<feature type="region of interest" description="Disordered" evidence="10">
    <location>
        <begin position="359"/>
        <end position="380"/>
    </location>
</feature>
<feature type="transmembrane region" description="Helical" evidence="11">
    <location>
        <begin position="2148"/>
        <end position="2172"/>
    </location>
</feature>
<evidence type="ECO:0000256" key="6">
    <source>
        <dbReference type="ARBA" id="ARBA00022989"/>
    </source>
</evidence>
<evidence type="ECO:0000259" key="15">
    <source>
        <dbReference type="Pfam" id="PF24871"/>
    </source>
</evidence>
<keyword evidence="9" id="KW-0407">Ion channel</keyword>
<feature type="compositionally biased region" description="Basic and acidic residues" evidence="10">
    <location>
        <begin position="359"/>
        <end position="368"/>
    </location>
</feature>
<feature type="compositionally biased region" description="Acidic residues" evidence="10">
    <location>
        <begin position="1798"/>
        <end position="1807"/>
    </location>
</feature>
<dbReference type="InterPro" id="IPR031805">
    <property type="entry name" value="Piezo_TM25-28"/>
</dbReference>
<feature type="compositionally biased region" description="Acidic residues" evidence="10">
    <location>
        <begin position="1870"/>
        <end position="1886"/>
    </location>
</feature>
<feature type="transmembrane region" description="Helical" evidence="11">
    <location>
        <begin position="30"/>
        <end position="47"/>
    </location>
</feature>
<feature type="transmembrane region" description="Helical" evidence="11">
    <location>
        <begin position="2006"/>
        <end position="2027"/>
    </location>
</feature>
<reference evidence="17 18" key="1">
    <citation type="submission" date="2019-09" db="EMBL/GenBank/DDBJ databases">
        <title>Bird 10,000 Genomes (B10K) Project - Family phase.</title>
        <authorList>
            <person name="Zhang G."/>
        </authorList>
    </citation>
    <scope>NUCLEOTIDE SEQUENCE [LARGE SCALE GENOMIC DNA]</scope>
    <source>
        <strain evidence="17">B10K-DU-001-16</strain>
        <tissue evidence="17">Muscle</tissue>
    </source>
</reference>
<keyword evidence="5 11" id="KW-0812">Transmembrane</keyword>
<dbReference type="InterPro" id="IPR056769">
    <property type="entry name" value="Piezo_TM1-24"/>
</dbReference>
<dbReference type="PANTHER" id="PTHR47049">
    <property type="entry name" value="PIEZO-TYPE MECHANOSENSITIVE ION CHANNEL HOMOLOG"/>
    <property type="match status" value="1"/>
</dbReference>
<dbReference type="Pfam" id="PF24871">
    <property type="entry name" value="Piezo_TM1-24"/>
    <property type="match status" value="1"/>
</dbReference>
<feature type="transmembrane region" description="Helical" evidence="11">
    <location>
        <begin position="809"/>
        <end position="826"/>
    </location>
</feature>
<feature type="compositionally biased region" description="Basic and acidic residues" evidence="10">
    <location>
        <begin position="1337"/>
        <end position="1347"/>
    </location>
</feature>
<dbReference type="InterPro" id="IPR031334">
    <property type="entry name" value="Piezo_cap_dom"/>
</dbReference>
<feature type="compositionally biased region" description="Polar residues" evidence="10">
    <location>
        <begin position="1567"/>
        <end position="1576"/>
    </location>
</feature>
<name>A0A7K9ID24_9PICI</name>
<feature type="transmembrane region" description="Helical" evidence="11">
    <location>
        <begin position="1197"/>
        <end position="1218"/>
    </location>
</feature>
<dbReference type="Proteomes" id="UP000534107">
    <property type="component" value="Unassembled WGS sequence"/>
</dbReference>
<feature type="transmembrane region" description="Helical" evidence="11">
    <location>
        <begin position="2415"/>
        <end position="2438"/>
    </location>
</feature>
<proteinExistence type="inferred from homology"/>
<feature type="transmembrane region" description="Helical" evidence="11">
    <location>
        <begin position="193"/>
        <end position="214"/>
    </location>
</feature>
<dbReference type="EMBL" id="VWZO01022185">
    <property type="protein sequence ID" value="NXH22824.1"/>
    <property type="molecule type" value="Genomic_DNA"/>
</dbReference>
<evidence type="ECO:0000313" key="18">
    <source>
        <dbReference type="Proteomes" id="UP000534107"/>
    </source>
</evidence>
<evidence type="ECO:0000256" key="10">
    <source>
        <dbReference type="SAM" id="MobiDB-lite"/>
    </source>
</evidence>
<dbReference type="GO" id="GO:0008381">
    <property type="term" value="F:mechanosensitive monoatomic ion channel activity"/>
    <property type="evidence" value="ECO:0007669"/>
    <property type="project" value="InterPro"/>
</dbReference>
<protein>
    <submittedName>
        <fullName evidence="17">PIEZ1 protein</fullName>
    </submittedName>
</protein>
<feature type="transmembrane region" description="Helical" evidence="11">
    <location>
        <begin position="1706"/>
        <end position="1724"/>
    </location>
</feature>
<feature type="transmembrane region" description="Helical" evidence="11">
    <location>
        <begin position="968"/>
        <end position="986"/>
    </location>
</feature>
<dbReference type="InterPro" id="IPR056768">
    <property type="entry name" value="THU_Piezo"/>
</dbReference>
<feature type="transmembrane region" description="Helical" evidence="11">
    <location>
        <begin position="1262"/>
        <end position="1285"/>
    </location>
</feature>
<keyword evidence="3" id="KW-0813">Transport</keyword>
<feature type="transmembrane region" description="Helical" evidence="11">
    <location>
        <begin position="2039"/>
        <end position="2056"/>
    </location>
</feature>
<dbReference type="Pfam" id="PF12166">
    <property type="entry name" value="Piezo_cap"/>
    <property type="match status" value="1"/>
</dbReference>
<feature type="transmembrane region" description="Helical" evidence="11">
    <location>
        <begin position="457"/>
        <end position="479"/>
    </location>
</feature>
<dbReference type="GO" id="GO:0005886">
    <property type="term" value="C:plasma membrane"/>
    <property type="evidence" value="ECO:0007669"/>
    <property type="project" value="UniProtKB-SubCell"/>
</dbReference>
<feature type="transmembrane region" description="Helical" evidence="11">
    <location>
        <begin position="220"/>
        <end position="235"/>
    </location>
</feature>
<evidence type="ECO:0000256" key="5">
    <source>
        <dbReference type="ARBA" id="ARBA00022692"/>
    </source>
</evidence>
<feature type="transmembrane region" description="Helical" evidence="11">
    <location>
        <begin position="1225"/>
        <end position="1242"/>
    </location>
</feature>
<feature type="transmembrane region" description="Helical" evidence="11">
    <location>
        <begin position="623"/>
        <end position="642"/>
    </location>
</feature>
<evidence type="ECO:0000256" key="11">
    <source>
        <dbReference type="SAM" id="Phobius"/>
    </source>
</evidence>
<feature type="domain" description="Piezo non-specific cation channel cap" evidence="12">
    <location>
        <begin position="2207"/>
        <end position="2502"/>
    </location>
</feature>
<feature type="transmembrane region" description="Helical" evidence="11">
    <location>
        <begin position="59"/>
        <end position="84"/>
    </location>
</feature>
<organism evidence="17 18">
    <name type="scientific">Bucco capensis</name>
    <name type="common">collared puffbird</name>
    <dbReference type="NCBI Taxonomy" id="135168"/>
    <lineage>
        <taxon>Eukaryota</taxon>
        <taxon>Metazoa</taxon>
        <taxon>Chordata</taxon>
        <taxon>Craniata</taxon>
        <taxon>Vertebrata</taxon>
        <taxon>Euteleostomi</taxon>
        <taxon>Archelosauria</taxon>
        <taxon>Archosauria</taxon>
        <taxon>Dinosauria</taxon>
        <taxon>Saurischia</taxon>
        <taxon>Theropoda</taxon>
        <taxon>Coelurosauria</taxon>
        <taxon>Aves</taxon>
        <taxon>Neognathae</taxon>
        <taxon>Neoaves</taxon>
        <taxon>Telluraves</taxon>
        <taxon>Coraciimorphae</taxon>
        <taxon>Piciformes</taxon>
        <taxon>Bucconidae</taxon>
        <taxon>Bucco</taxon>
    </lineage>
</organism>
<feature type="transmembrane region" description="Helical" evidence="11">
    <location>
        <begin position="242"/>
        <end position="265"/>
    </location>
</feature>
<gene>
    <name evidence="17" type="primary">Piezo1</name>
    <name evidence="17" type="ORF">BUCCAP_R07766</name>
</gene>
<sequence length="2504" mass="284602">MERRLLCSGLYWLLLPLALLAACLFRFNLLSLVYLLFLLLLPWFPGPSQGSAGGHPSRLLKALLGTSILFLISHFVFQVCLYTLPILDQLLGPSCSTWEVLARHIGVTRLDLSDIPNSVRLVAPDAGILLLSALCLCLCQQLSPRAAPAARGGRRTEPLETLEQGEEDVEQPGGTARDRDTPLSARLRVTAHWLLWEAGKGLAILLLALAGITLPSASSSIYYLLFVGLCTWWACHLPPSQLAFNILCILIGLYTASHLLCLYAYQTPFIQGVFPPPTLWARLFGFKDIILYPNCSQPNALLLNTSHPWPVYANPGILLLLYYTVATLVKLRGLHAKRTSAATQPPARELLELESWPKDTDGVTEDTKPMLSPSAGKAGSGTDNCTVHVMGNSPQPGRRHPAERLPLHSLGQVIMKQSYVCALIAMMVWSIMYHSWLTFVLLLWACLIWIVRSRHHFAMLCSPFLLLYGITLCSLQYVWGMDLAPELPTRVGFMSLEQLGLVHPKYPCLDLGAKLLLTLTFWLLLRQFVKEKLLTRRCPTTPLLEVTISDVEPSRQRDVLKTLGALVRDFYAKYWICVCAGMFIVVSFAGRLVVYKIVYMLLFLLCLTLFQVYYSLWRKVLKAFWWLVVAYTMLVLIAVYTFQFEDCPILWKNLTGLTDEQLGDLGLEQFSVSELFSSTLIPGFFLLACILQLHYFHLPFMRITDLEHIPAPSPARCHIPRSEELHGSRLLRDVAAAEGHGDSDTASQGTGLILGLPSKWGLVLERLMVLGWSFSDMLSRGQIFVGRVLELHILKLVALYTIWVALQEVSLMNFLLVLLWTLAMPYCRFRPMASCLSTIWTCIIIICKMLYQLKIVEPSEYSSNCTQPHLNSTNLSPQEMLNSTLYRGPVDPANWFGIRKGYPNLGYIQNHLQVLLLLVLEAVVYRRQQYYRKQHQLLSPSTESIFEDISRQHLDQGLGPCAKYFLNYFYYKFGLEMCFLLAVNVIGQRMNVLVLLHGCWLVGILTRRRRAAIARLWPHYCLFLVIFLLYQYLLCLGMPPALCVEGGLPSFWGASHPLGELPSFGRASHPFWGSSHLLDDFVLLLCVAQQWRVFEAERSQEWLQAAGDNSDQLDLARDPHNPTPNFIHCRSYLDMVKVVVFRYLFWFVLVVVFITGATRISLFGLGYLLACFYLLLFGTAMLRKPARARLLLWDCLILYNITVIISKNMLSLLSCVFVQQMQNNFCWVIQLFSLVCTVKGYYDPMEMGKDHDCSLPVEEAGIIWDSICFFFLLLQRRIFLSYYFLHVMLDFQASALQASRGVALFKASVLKSMHGHQQAEKKSLAQLKRQMERIRAKQEKYRQERLPRSPGEGQEESRAAPGGPADPSRQREHWWQPWVDHATVLHSGDYFLFESDSEEEEEAAVAEEPRPGRQSAFQLAYQAWVTNTRTVLRQQEQPESPGAEVTAGRSREREEGLEAPEEAEGQEEEEEESSGRSNVVQRVLSTLHFLWVLGRALVDGLTQWLHACTQEHADMSTVLCLERYILTQHLATGEDVHRGLLDELYWPPTPEEAPEEPRPPGAGALDPQNSITSRQHQGAAPSSAGCPQPTSSQEQVTSSVSQEDVAGSQELLALPQNRSRTASELLMSRRLSFPELEESEQFYESHNCLLKLLLAAYRCVAAHSQLLCYFIIILNNMVTASVISLFLPILVFLWAMLSIPRPSKRFWMTAIIFTEVMVVVKYLFQFGFFPWNGYAMLVRNEGKPFFPPRILGLEKSDRYIKYDLMQLLALFFHRSLLLSYGLWDHEEDPFPKKKVEVEQAEEEEEKQEEAAASLPPVVGEEGTEAEAELRVLGTAPGAEGDAVGQEEGAGPTQLRFRRKKMRGRKQPEVTLEEEDGEEEEEEEEEAKESHAQKKLKAFGLRVKLFFLTLAHNIYRPVRGFFWDILHTQHRAATDVYAFMFLADVVDFIIIIFGFWAFGKHSAAADITSSLSDDQVPEAFLVMLLIQFTTMVIDRALYLRKTVLGKLIFQVILVFSIHLWMFFILPAVTERLFSLNTVAQLWYFVKCIYFALSAYQIRCGYPTRILGNFLTKKYNHLNLFLFQGFRLVPFLVELRAVMDWVWTDTTLSLSNWMCVEDIYANIFIIKCSRETEKKYPQPKGQKKKKIVKYGMGGLIILFLVAIIWFPLLFMSLVRSVVGVVNHPIDVTVTLKLGGYEPLFTMSAQQQSIQPFTPQEYEALTNQFERQPVAMQFITLYGYEDIVTAHIEGSSGSLWSISPPSREQMRRELQNGSSDITLRLTWTFQRDLGKGGTVEHTFDKHTTDLQPGAPQRLELAQLLQGTRDTPVQVPKLFPKYIRAPNGPEANPVKQLLPDGEDSYLDVEVQLKRERAAAARGGGGGGDSFVEWWVVRLKDASPHEDNILPMVIFNDKVSPPSLGFLAGYGIMGLYVSIVLVIGKFVRGFFSEISHSIMFEELPCVDRILKLCQDIFLVRETGELELEEELYAKLIFLYRSPETMIKWTREKE</sequence>
<evidence type="ECO:0000256" key="7">
    <source>
        <dbReference type="ARBA" id="ARBA00023065"/>
    </source>
</evidence>
<keyword evidence="18" id="KW-1185">Reference proteome</keyword>
<dbReference type="Pfam" id="PF23188">
    <property type="entry name" value="THU_Piezo1"/>
    <property type="match status" value="1"/>
</dbReference>
<feature type="compositionally biased region" description="Low complexity" evidence="10">
    <location>
        <begin position="1810"/>
        <end position="1820"/>
    </location>
</feature>
<evidence type="ECO:0000256" key="3">
    <source>
        <dbReference type="ARBA" id="ARBA00022448"/>
    </source>
</evidence>
<dbReference type="PANTHER" id="PTHR47049:SF5">
    <property type="entry name" value="PIEZO-TYPE MECHANOSENSITIVE ION CHANNEL COMPONENT"/>
    <property type="match status" value="1"/>
</dbReference>
<feature type="domain" description="Piezo transmembrane helical unit" evidence="14">
    <location>
        <begin position="1662"/>
        <end position="1784"/>
    </location>
</feature>
<feature type="domain" description="Piezo TM25-28" evidence="13">
    <location>
        <begin position="1117"/>
        <end position="1437"/>
    </location>
</feature>
<feature type="transmembrane region" description="Helical" evidence="11">
    <location>
        <begin position="1935"/>
        <end position="1958"/>
    </location>
</feature>
<feature type="compositionally biased region" description="Acidic residues" evidence="10">
    <location>
        <begin position="1457"/>
        <end position="1472"/>
    </location>
</feature>
<feature type="domain" description="Piezo TM1-24" evidence="15">
    <location>
        <begin position="26"/>
        <end position="702"/>
    </location>
</feature>
<feature type="non-terminal residue" evidence="17">
    <location>
        <position position="1"/>
    </location>
</feature>
<keyword evidence="7" id="KW-0406">Ion transport</keyword>
<feature type="transmembrane region" description="Helical" evidence="11">
    <location>
        <begin position="1140"/>
        <end position="1158"/>
    </location>
</feature>
<feature type="transmembrane region" description="Helical" evidence="11">
    <location>
        <begin position="1020"/>
        <end position="1042"/>
    </location>
</feature>
<feature type="region of interest" description="Disordered" evidence="10">
    <location>
        <begin position="1337"/>
        <end position="1371"/>
    </location>
</feature>
<evidence type="ECO:0000259" key="12">
    <source>
        <dbReference type="Pfam" id="PF12166"/>
    </source>
</evidence>
<feature type="transmembrane region" description="Helical" evidence="11">
    <location>
        <begin position="992"/>
        <end position="1008"/>
    </location>
</feature>
<dbReference type="Pfam" id="PF24874">
    <property type="entry name" value="Piezo_THU9_anchor"/>
    <property type="match status" value="1"/>
</dbReference>
<feature type="non-terminal residue" evidence="17">
    <location>
        <position position="2504"/>
    </location>
</feature>
<feature type="compositionally biased region" description="Low complexity" evidence="10">
    <location>
        <begin position="1587"/>
        <end position="1600"/>
    </location>
</feature>
<feature type="region of interest" description="Disordered" evidence="10">
    <location>
        <begin position="1545"/>
        <end position="1600"/>
    </location>
</feature>
<evidence type="ECO:0000256" key="8">
    <source>
        <dbReference type="ARBA" id="ARBA00023136"/>
    </source>
</evidence>
<feature type="region of interest" description="Disordered" evidence="10">
    <location>
        <begin position="1431"/>
        <end position="1478"/>
    </location>
</feature>
<dbReference type="PROSITE" id="PS51257">
    <property type="entry name" value="PROKAR_LIPOPROTEIN"/>
    <property type="match status" value="1"/>
</dbReference>
<feature type="region of interest" description="Disordered" evidence="10">
    <location>
        <begin position="1796"/>
        <end position="1888"/>
    </location>
</feature>
<feature type="transmembrane region" description="Helical" evidence="11">
    <location>
        <begin position="311"/>
        <end position="329"/>
    </location>
</feature>
<feature type="compositionally biased region" description="Basic residues" evidence="10">
    <location>
        <begin position="1855"/>
        <end position="1864"/>
    </location>
</feature>
<keyword evidence="4" id="KW-1003">Cell membrane</keyword>
<accession>A0A7K9ID24</accession>
<dbReference type="InterPro" id="IPR056770">
    <property type="entry name" value="Piezo_THU9_anchor"/>
</dbReference>
<feature type="transmembrane region" description="Helical" evidence="11">
    <location>
        <begin position="597"/>
        <end position="616"/>
    </location>
</feature>
<feature type="transmembrane region" description="Helical" evidence="11">
    <location>
        <begin position="1165"/>
        <end position="1182"/>
    </location>
</feature>
<evidence type="ECO:0000256" key="1">
    <source>
        <dbReference type="ARBA" id="ARBA00004651"/>
    </source>
</evidence>
<evidence type="ECO:0000259" key="14">
    <source>
        <dbReference type="Pfam" id="PF23188"/>
    </source>
</evidence>
<evidence type="ECO:0000256" key="2">
    <source>
        <dbReference type="ARBA" id="ARBA00007821"/>
    </source>
</evidence>
<feature type="transmembrane region" description="Helical" evidence="11">
    <location>
        <begin position="833"/>
        <end position="851"/>
    </location>
</feature>
<comment type="subcellular location">
    <subcellularLocation>
        <location evidence="1">Cell membrane</location>
        <topology evidence="1">Multi-pass membrane protein</topology>
    </subcellularLocation>
</comment>
<comment type="caution">
    <text evidence="17">The sequence shown here is derived from an EMBL/GenBank/DDBJ whole genome shotgun (WGS) entry which is preliminary data.</text>
</comment>
<dbReference type="Pfam" id="PF15917">
    <property type="entry name" value="Piezo_TM25-28"/>
    <property type="match status" value="1"/>
</dbReference>